<reference evidence="2 3" key="1">
    <citation type="submission" date="2019-06" db="EMBL/GenBank/DDBJ databases">
        <authorList>
            <person name="Li M."/>
        </authorList>
    </citation>
    <scope>NUCLEOTIDE SEQUENCE [LARGE SCALE GENOMIC DNA]</scope>
    <source>
        <strain evidence="2 3">BGMRC2036</strain>
    </source>
</reference>
<accession>A0A506UI69</accession>
<sequence length="89" mass="9398">MVLLFLFFVVLALATPCVAAEKREVSNDRSMRANGAATVPGVIPAAHKAGQPVLCEPGTDPSADGLFYLPGTQQRCIPGPIAQKALQMY</sequence>
<keyword evidence="3" id="KW-1185">Reference proteome</keyword>
<dbReference type="EMBL" id="VHLG01000001">
    <property type="protein sequence ID" value="TPW33006.1"/>
    <property type="molecule type" value="Genomic_DNA"/>
</dbReference>
<organism evidence="2 3">
    <name type="scientific">Martelella alba</name>
    <dbReference type="NCBI Taxonomy" id="2590451"/>
    <lineage>
        <taxon>Bacteria</taxon>
        <taxon>Pseudomonadati</taxon>
        <taxon>Pseudomonadota</taxon>
        <taxon>Alphaproteobacteria</taxon>
        <taxon>Hyphomicrobiales</taxon>
        <taxon>Aurantimonadaceae</taxon>
        <taxon>Martelella</taxon>
    </lineage>
</organism>
<evidence type="ECO:0000256" key="1">
    <source>
        <dbReference type="SAM" id="SignalP"/>
    </source>
</evidence>
<protein>
    <recommendedName>
        <fullName evidence="4">Porin</fullName>
    </recommendedName>
</protein>
<keyword evidence="1" id="KW-0732">Signal</keyword>
<comment type="caution">
    <text evidence="2">The sequence shown here is derived from an EMBL/GenBank/DDBJ whole genome shotgun (WGS) entry which is preliminary data.</text>
</comment>
<dbReference type="Proteomes" id="UP000318801">
    <property type="component" value="Unassembled WGS sequence"/>
</dbReference>
<feature type="chain" id="PRO_5021386039" description="Porin" evidence="1">
    <location>
        <begin position="20"/>
        <end position="89"/>
    </location>
</feature>
<evidence type="ECO:0008006" key="4">
    <source>
        <dbReference type="Google" id="ProtNLM"/>
    </source>
</evidence>
<evidence type="ECO:0000313" key="2">
    <source>
        <dbReference type="EMBL" id="TPW33006.1"/>
    </source>
</evidence>
<feature type="signal peptide" evidence="1">
    <location>
        <begin position="1"/>
        <end position="19"/>
    </location>
</feature>
<dbReference type="OrthoDB" id="6507275at2"/>
<dbReference type="AlphaFoldDB" id="A0A506UI69"/>
<proteinExistence type="predicted"/>
<dbReference type="RefSeq" id="WP_141146940.1">
    <property type="nucleotide sequence ID" value="NZ_VHLG01000001.1"/>
</dbReference>
<name>A0A506UI69_9HYPH</name>
<gene>
    <name evidence="2" type="ORF">FJU08_00090</name>
</gene>
<evidence type="ECO:0000313" key="3">
    <source>
        <dbReference type="Proteomes" id="UP000318801"/>
    </source>
</evidence>